<dbReference type="Proteomes" id="UP001054837">
    <property type="component" value="Unassembled WGS sequence"/>
</dbReference>
<evidence type="ECO:0000313" key="3">
    <source>
        <dbReference type="Proteomes" id="UP001054837"/>
    </source>
</evidence>
<name>A0AAV4T1W1_9ARAC</name>
<dbReference type="AlphaFoldDB" id="A0AAV4T1W1"/>
<reference evidence="2 3" key="1">
    <citation type="submission" date="2021-06" db="EMBL/GenBank/DDBJ databases">
        <title>Caerostris darwini draft genome.</title>
        <authorList>
            <person name="Kono N."/>
            <person name="Arakawa K."/>
        </authorList>
    </citation>
    <scope>NUCLEOTIDE SEQUENCE [LARGE SCALE GENOMIC DNA]</scope>
</reference>
<comment type="caution">
    <text evidence="2">The sequence shown here is derived from an EMBL/GenBank/DDBJ whole genome shotgun (WGS) entry which is preliminary data.</text>
</comment>
<organism evidence="2 3">
    <name type="scientific">Caerostris darwini</name>
    <dbReference type="NCBI Taxonomy" id="1538125"/>
    <lineage>
        <taxon>Eukaryota</taxon>
        <taxon>Metazoa</taxon>
        <taxon>Ecdysozoa</taxon>
        <taxon>Arthropoda</taxon>
        <taxon>Chelicerata</taxon>
        <taxon>Arachnida</taxon>
        <taxon>Araneae</taxon>
        <taxon>Araneomorphae</taxon>
        <taxon>Entelegynae</taxon>
        <taxon>Araneoidea</taxon>
        <taxon>Araneidae</taxon>
        <taxon>Caerostris</taxon>
    </lineage>
</organism>
<gene>
    <name evidence="2" type="ORF">CDAR_209601</name>
</gene>
<keyword evidence="3" id="KW-1185">Reference proteome</keyword>
<accession>A0AAV4T1W1</accession>
<evidence type="ECO:0000256" key="1">
    <source>
        <dbReference type="SAM" id="MobiDB-lite"/>
    </source>
</evidence>
<protein>
    <submittedName>
        <fullName evidence="2">Uncharacterized protein</fullName>
    </submittedName>
</protein>
<evidence type="ECO:0000313" key="2">
    <source>
        <dbReference type="EMBL" id="GIY39234.1"/>
    </source>
</evidence>
<feature type="region of interest" description="Disordered" evidence="1">
    <location>
        <begin position="16"/>
        <end position="58"/>
    </location>
</feature>
<proteinExistence type="predicted"/>
<sequence length="99" mass="11081">MGELEEKEIALTAVTSGAGGGESSLSVSDETWPIPGERFRPSIFNSKEDSSFKDSSPNRPLCQKLRSRVILSVSLIWKTNHYYSLFLTAVSQFFSSWFL</sequence>
<dbReference type="EMBL" id="BPLQ01008773">
    <property type="protein sequence ID" value="GIY39234.1"/>
    <property type="molecule type" value="Genomic_DNA"/>
</dbReference>